<keyword evidence="5" id="KW-1185">Reference proteome</keyword>
<dbReference type="SUPFAM" id="SSF46689">
    <property type="entry name" value="Homeodomain-like"/>
    <property type="match status" value="1"/>
</dbReference>
<dbReference type="EMBL" id="JBEPSM010000003">
    <property type="protein sequence ID" value="MET4635888.1"/>
    <property type="molecule type" value="Genomic_DNA"/>
</dbReference>
<organism evidence="4 5">
    <name type="scientific">Kaistia defluvii</name>
    <dbReference type="NCBI Taxonomy" id="410841"/>
    <lineage>
        <taxon>Bacteria</taxon>
        <taxon>Pseudomonadati</taxon>
        <taxon>Pseudomonadota</taxon>
        <taxon>Alphaproteobacteria</taxon>
        <taxon>Hyphomicrobiales</taxon>
        <taxon>Kaistiaceae</taxon>
        <taxon>Kaistia</taxon>
    </lineage>
</organism>
<evidence type="ECO:0000313" key="5">
    <source>
        <dbReference type="Proteomes" id="UP001549321"/>
    </source>
</evidence>
<dbReference type="Proteomes" id="UP001549321">
    <property type="component" value="Unassembled WGS sequence"/>
</dbReference>
<comment type="caution">
    <text evidence="4">The sequence shown here is derived from an EMBL/GenBank/DDBJ whole genome shotgun (WGS) entry which is preliminary data.</text>
</comment>
<reference evidence="4 5" key="1">
    <citation type="submission" date="2024-06" db="EMBL/GenBank/DDBJ databases">
        <title>Sorghum-associated microbial communities from plants grown in Nebraska, USA.</title>
        <authorList>
            <person name="Schachtman D."/>
        </authorList>
    </citation>
    <scope>NUCLEOTIDE SEQUENCE [LARGE SCALE GENOMIC DNA]</scope>
    <source>
        <strain evidence="4 5">3207</strain>
    </source>
</reference>
<sequence length="192" mass="20320">MARTKSMPDETVLEAALAIIQQQGPEGLTFESLGRASGLAGSTLVQRFGSKAALKQAALLHAWDGLDARTATLAAAVPKNPAGAIALLVGLSDYGEIDAYAEGLLILREDLRDPQLRARGAKWKAELAGILDACFAETPHAPADIGLLMAAQWQGSLLWWSFDPQGSVTQHVQHSLVRFVAVLLAAEPGSSR</sequence>
<protein>
    <submittedName>
        <fullName evidence="4">AcrR family transcriptional regulator</fullName>
    </submittedName>
</protein>
<dbReference type="InterPro" id="IPR009057">
    <property type="entry name" value="Homeodomain-like_sf"/>
</dbReference>
<keyword evidence="1 2" id="KW-0238">DNA-binding</keyword>
<dbReference type="Pfam" id="PF00440">
    <property type="entry name" value="TetR_N"/>
    <property type="match status" value="1"/>
</dbReference>
<dbReference type="Gene3D" id="1.10.357.10">
    <property type="entry name" value="Tetracycline Repressor, domain 2"/>
    <property type="match status" value="1"/>
</dbReference>
<dbReference type="RefSeq" id="WP_354553428.1">
    <property type="nucleotide sequence ID" value="NZ_JBEPSM010000003.1"/>
</dbReference>
<accession>A0ABV2R439</accession>
<evidence type="ECO:0000313" key="4">
    <source>
        <dbReference type="EMBL" id="MET4635888.1"/>
    </source>
</evidence>
<proteinExistence type="predicted"/>
<evidence type="ECO:0000256" key="2">
    <source>
        <dbReference type="PROSITE-ProRule" id="PRU00335"/>
    </source>
</evidence>
<evidence type="ECO:0000256" key="1">
    <source>
        <dbReference type="ARBA" id="ARBA00023125"/>
    </source>
</evidence>
<dbReference type="PROSITE" id="PS50977">
    <property type="entry name" value="HTH_TETR_2"/>
    <property type="match status" value="1"/>
</dbReference>
<feature type="domain" description="HTH tetR-type" evidence="3">
    <location>
        <begin position="6"/>
        <end position="66"/>
    </location>
</feature>
<name>A0ABV2R439_9HYPH</name>
<gene>
    <name evidence="4" type="ORF">ABIE08_003839</name>
</gene>
<feature type="DNA-binding region" description="H-T-H motif" evidence="2">
    <location>
        <begin position="29"/>
        <end position="48"/>
    </location>
</feature>
<evidence type="ECO:0000259" key="3">
    <source>
        <dbReference type="PROSITE" id="PS50977"/>
    </source>
</evidence>
<dbReference type="InterPro" id="IPR001647">
    <property type="entry name" value="HTH_TetR"/>
</dbReference>